<protein>
    <recommendedName>
        <fullName evidence="1">Reverse transcriptase domain-containing protein</fullName>
    </recommendedName>
</protein>
<comment type="caution">
    <text evidence="2">The sequence shown here is derived from an EMBL/GenBank/DDBJ whole genome shotgun (WGS) entry which is preliminary data.</text>
</comment>
<accession>A0ABQ8SZY8</accession>
<feature type="domain" description="Reverse transcriptase" evidence="1">
    <location>
        <begin position="120"/>
        <end position="215"/>
    </location>
</feature>
<proteinExistence type="predicted"/>
<dbReference type="EMBL" id="JAJSOF020000017">
    <property type="protein sequence ID" value="KAJ4439217.1"/>
    <property type="molecule type" value="Genomic_DNA"/>
</dbReference>
<dbReference type="InterPro" id="IPR043502">
    <property type="entry name" value="DNA/RNA_pol_sf"/>
</dbReference>
<sequence>MGRKSLMLAGNEFQSLGRAIVKEDEYEEVRRDGIVSIVSWRERVFRLWWEESMGSKTSVLASGPQHVPRTFNWQHHFSKKRILRYNWWALHSLQCVRNSRTTKCSSAIEPQPEPKDAIPKKLVRLIKMCLSETYSRVRIGQFLSDAFPIHCGLKQGDALSPLLFNFALEYAINKVQDKRGGLELNGLHQLLVYMDDVNMLGETPQTIRANSEILLEVKR</sequence>
<reference evidence="2 3" key="1">
    <citation type="journal article" date="2022" name="Allergy">
        <title>Genome assembly and annotation of Periplaneta americana reveal a comprehensive cockroach allergen profile.</title>
        <authorList>
            <person name="Wang L."/>
            <person name="Xiong Q."/>
            <person name="Saelim N."/>
            <person name="Wang L."/>
            <person name="Nong W."/>
            <person name="Wan A.T."/>
            <person name="Shi M."/>
            <person name="Liu X."/>
            <person name="Cao Q."/>
            <person name="Hui J.H.L."/>
            <person name="Sookrung N."/>
            <person name="Leung T.F."/>
            <person name="Tungtrongchitr A."/>
            <person name="Tsui S.K.W."/>
        </authorList>
    </citation>
    <scope>NUCLEOTIDE SEQUENCE [LARGE SCALE GENOMIC DNA]</scope>
    <source>
        <strain evidence="2">PWHHKU_190912</strain>
    </source>
</reference>
<gene>
    <name evidence="2" type="ORF">ANN_07336</name>
</gene>
<dbReference type="Proteomes" id="UP001148838">
    <property type="component" value="Unassembled WGS sequence"/>
</dbReference>
<dbReference type="SUPFAM" id="SSF56672">
    <property type="entry name" value="DNA/RNA polymerases"/>
    <property type="match status" value="1"/>
</dbReference>
<evidence type="ECO:0000313" key="2">
    <source>
        <dbReference type="EMBL" id="KAJ4439217.1"/>
    </source>
</evidence>
<evidence type="ECO:0000259" key="1">
    <source>
        <dbReference type="Pfam" id="PF00078"/>
    </source>
</evidence>
<keyword evidence="3" id="KW-1185">Reference proteome</keyword>
<dbReference type="Pfam" id="PF00078">
    <property type="entry name" value="RVT_1"/>
    <property type="match status" value="1"/>
</dbReference>
<evidence type="ECO:0000313" key="3">
    <source>
        <dbReference type="Proteomes" id="UP001148838"/>
    </source>
</evidence>
<name>A0ABQ8SZY8_PERAM</name>
<organism evidence="2 3">
    <name type="scientific">Periplaneta americana</name>
    <name type="common">American cockroach</name>
    <name type="synonym">Blatta americana</name>
    <dbReference type="NCBI Taxonomy" id="6978"/>
    <lineage>
        <taxon>Eukaryota</taxon>
        <taxon>Metazoa</taxon>
        <taxon>Ecdysozoa</taxon>
        <taxon>Arthropoda</taxon>
        <taxon>Hexapoda</taxon>
        <taxon>Insecta</taxon>
        <taxon>Pterygota</taxon>
        <taxon>Neoptera</taxon>
        <taxon>Polyneoptera</taxon>
        <taxon>Dictyoptera</taxon>
        <taxon>Blattodea</taxon>
        <taxon>Blattoidea</taxon>
        <taxon>Blattidae</taxon>
        <taxon>Blattinae</taxon>
        <taxon>Periplaneta</taxon>
    </lineage>
</organism>
<dbReference type="InterPro" id="IPR000477">
    <property type="entry name" value="RT_dom"/>
</dbReference>